<dbReference type="AlphaFoldDB" id="A0A399R3E9"/>
<evidence type="ECO:0000313" key="11">
    <source>
        <dbReference type="Proteomes" id="UP000265431"/>
    </source>
</evidence>
<evidence type="ECO:0000256" key="1">
    <source>
        <dbReference type="ARBA" id="ARBA00001913"/>
    </source>
</evidence>
<dbReference type="GO" id="GO:0000287">
    <property type="term" value="F:magnesium ion binding"/>
    <property type="evidence" value="ECO:0007669"/>
    <property type="project" value="TreeGrafter"/>
</dbReference>
<evidence type="ECO:0000256" key="4">
    <source>
        <dbReference type="ARBA" id="ARBA00001946"/>
    </source>
</evidence>
<dbReference type="GO" id="GO:0003941">
    <property type="term" value="F:L-serine ammonia-lyase activity"/>
    <property type="evidence" value="ECO:0007669"/>
    <property type="project" value="TreeGrafter"/>
</dbReference>
<dbReference type="InterPro" id="IPR036052">
    <property type="entry name" value="TrpB-like_PALP_sf"/>
</dbReference>
<proteinExistence type="inferred from homology"/>
<dbReference type="PANTHER" id="PTHR43050:SF1">
    <property type="entry name" value="SERINE RACEMASE"/>
    <property type="match status" value="1"/>
</dbReference>
<keyword evidence="6" id="KW-0460">Magnesium</keyword>
<evidence type="ECO:0000256" key="6">
    <source>
        <dbReference type="ARBA" id="ARBA00022842"/>
    </source>
</evidence>
<comment type="cofactor">
    <cofactor evidence="3">
        <name>Mn(2+)</name>
        <dbReference type="ChEBI" id="CHEBI:29035"/>
    </cofactor>
</comment>
<dbReference type="GO" id="GO:0030378">
    <property type="term" value="F:serine racemase activity"/>
    <property type="evidence" value="ECO:0007669"/>
    <property type="project" value="TreeGrafter"/>
</dbReference>
<evidence type="ECO:0000256" key="2">
    <source>
        <dbReference type="ARBA" id="ARBA00001933"/>
    </source>
</evidence>
<keyword evidence="8" id="KW-0456">Lyase</keyword>
<dbReference type="PROSITE" id="PS00165">
    <property type="entry name" value="DEHYDRATASE_SER_THR"/>
    <property type="match status" value="1"/>
</dbReference>
<protein>
    <submittedName>
        <fullName evidence="10">Threonine/serine dehydratase</fullName>
    </submittedName>
</protein>
<feature type="domain" description="Tryptophan synthase beta chain-like PALP" evidence="9">
    <location>
        <begin position="22"/>
        <end position="314"/>
    </location>
</feature>
<comment type="cofactor">
    <cofactor evidence="1">
        <name>Ca(2+)</name>
        <dbReference type="ChEBI" id="CHEBI:29108"/>
    </cofactor>
</comment>
<dbReference type="InterPro" id="IPR001926">
    <property type="entry name" value="TrpB-like_PALP"/>
</dbReference>
<dbReference type="RefSeq" id="WP_119378385.1">
    <property type="nucleotide sequence ID" value="NZ_QWGB01000004.1"/>
</dbReference>
<dbReference type="GO" id="GO:0005524">
    <property type="term" value="F:ATP binding"/>
    <property type="evidence" value="ECO:0007669"/>
    <property type="project" value="TreeGrafter"/>
</dbReference>
<dbReference type="GO" id="GO:0070179">
    <property type="term" value="P:D-serine biosynthetic process"/>
    <property type="evidence" value="ECO:0007669"/>
    <property type="project" value="TreeGrafter"/>
</dbReference>
<keyword evidence="11" id="KW-1185">Reference proteome</keyword>
<gene>
    <name evidence="10" type="ORF">D1224_02675</name>
</gene>
<dbReference type="PANTHER" id="PTHR43050">
    <property type="entry name" value="SERINE / THREONINE RACEMASE FAMILY MEMBER"/>
    <property type="match status" value="1"/>
</dbReference>
<evidence type="ECO:0000256" key="7">
    <source>
        <dbReference type="ARBA" id="ARBA00022898"/>
    </source>
</evidence>
<sequence>MATEALPTGQDVLNAARRLHGHVLRTPVLRNDALDEIAGAKLWFKCENLQTTGSFKIRGATNRLLQLSPAQREKGVVAFSSGNHAQGIARAAKNFRMPALIVMPSDAPAIKVEGVRRDGAEIRLYDREHESREEIAAEETEKRGATLVPSFDDPYIIAGQGSAGVEFGQQMRDANTQLDHIICCAGGGGLITGLALGYRQFDPDISIWTAEPEAHDDWRRSLAADRIEVNAPGTRSICDAILTPSPGKLTWALGRELLAGGCAVCDDRIEEAMRLAFRHLKLVVEPGGAAALACALFDLPEAAKGKSVGVVLSGGNVDPAQYARILAD</sequence>
<evidence type="ECO:0000256" key="3">
    <source>
        <dbReference type="ARBA" id="ARBA00001936"/>
    </source>
</evidence>
<dbReference type="InterPro" id="IPR000634">
    <property type="entry name" value="Ser/Thr_deHydtase_PyrdxlP-BS"/>
</dbReference>
<dbReference type="GO" id="GO:0030170">
    <property type="term" value="F:pyridoxal phosphate binding"/>
    <property type="evidence" value="ECO:0007669"/>
    <property type="project" value="InterPro"/>
</dbReference>
<dbReference type="GO" id="GO:0018114">
    <property type="term" value="F:threonine racemase activity"/>
    <property type="evidence" value="ECO:0007669"/>
    <property type="project" value="TreeGrafter"/>
</dbReference>
<comment type="cofactor">
    <cofactor evidence="4">
        <name>Mg(2+)</name>
        <dbReference type="ChEBI" id="CHEBI:18420"/>
    </cofactor>
</comment>
<comment type="similarity">
    <text evidence="5">Belongs to the serine/threonine dehydratase family.</text>
</comment>
<dbReference type="Proteomes" id="UP000265431">
    <property type="component" value="Unassembled WGS sequence"/>
</dbReference>
<reference evidence="10 11" key="1">
    <citation type="submission" date="2018-08" db="EMBL/GenBank/DDBJ databases">
        <title>Henriciella mobilis sp. nov., isolated from seawater.</title>
        <authorList>
            <person name="Cheng H."/>
            <person name="Wu Y.-H."/>
            <person name="Xu X.-W."/>
            <person name="Guo L.-L."/>
        </authorList>
    </citation>
    <scope>NUCLEOTIDE SEQUENCE [LARGE SCALE GENOMIC DNA]</scope>
    <source>
        <strain evidence="10 11">CCUG66934</strain>
    </source>
</reference>
<evidence type="ECO:0000256" key="5">
    <source>
        <dbReference type="ARBA" id="ARBA00010869"/>
    </source>
</evidence>
<evidence type="ECO:0000256" key="8">
    <source>
        <dbReference type="ARBA" id="ARBA00023239"/>
    </source>
</evidence>
<dbReference type="OrthoDB" id="9811476at2"/>
<name>A0A399R3E9_9PROT</name>
<dbReference type="CDD" id="cd01562">
    <property type="entry name" value="Thr-dehyd"/>
    <property type="match status" value="1"/>
</dbReference>
<dbReference type="FunFam" id="3.40.50.1100:FF:000005">
    <property type="entry name" value="Threonine dehydratase catabolic"/>
    <property type="match status" value="1"/>
</dbReference>
<dbReference type="EMBL" id="QWGB01000004">
    <property type="protein sequence ID" value="RIJ26036.1"/>
    <property type="molecule type" value="Genomic_DNA"/>
</dbReference>
<dbReference type="SUPFAM" id="SSF53686">
    <property type="entry name" value="Tryptophan synthase beta subunit-like PLP-dependent enzymes"/>
    <property type="match status" value="1"/>
</dbReference>
<evidence type="ECO:0000313" key="10">
    <source>
        <dbReference type="EMBL" id="RIJ26036.1"/>
    </source>
</evidence>
<evidence type="ECO:0000259" key="9">
    <source>
        <dbReference type="Pfam" id="PF00291"/>
    </source>
</evidence>
<keyword evidence="7" id="KW-0663">Pyridoxal phosphate</keyword>
<comment type="cofactor">
    <cofactor evidence="2">
        <name>pyridoxal 5'-phosphate</name>
        <dbReference type="ChEBI" id="CHEBI:597326"/>
    </cofactor>
</comment>
<accession>A0A399R3E9</accession>
<dbReference type="Gene3D" id="3.40.50.1100">
    <property type="match status" value="2"/>
</dbReference>
<dbReference type="Pfam" id="PF00291">
    <property type="entry name" value="PALP"/>
    <property type="match status" value="1"/>
</dbReference>
<organism evidence="10 11">
    <name type="scientific">Henriciella barbarensis</name>
    <dbReference type="NCBI Taxonomy" id="86342"/>
    <lineage>
        <taxon>Bacteria</taxon>
        <taxon>Pseudomonadati</taxon>
        <taxon>Pseudomonadota</taxon>
        <taxon>Alphaproteobacteria</taxon>
        <taxon>Hyphomonadales</taxon>
        <taxon>Hyphomonadaceae</taxon>
        <taxon>Henriciella</taxon>
    </lineage>
</organism>
<comment type="caution">
    <text evidence="10">The sequence shown here is derived from an EMBL/GenBank/DDBJ whole genome shotgun (WGS) entry which is preliminary data.</text>
</comment>